<proteinExistence type="predicted"/>
<dbReference type="KEGG" id="eff:skT53_10370"/>
<keyword evidence="1" id="KW-0472">Membrane</keyword>
<evidence type="ECO:0000313" key="2">
    <source>
        <dbReference type="EMBL" id="BCJ86052.1"/>
    </source>
</evidence>
<evidence type="ECO:0000256" key="1">
    <source>
        <dbReference type="SAM" id="Phobius"/>
    </source>
</evidence>
<evidence type="ECO:0000313" key="3">
    <source>
        <dbReference type="Proteomes" id="UP000593802"/>
    </source>
</evidence>
<feature type="transmembrane region" description="Helical" evidence="1">
    <location>
        <begin position="42"/>
        <end position="60"/>
    </location>
</feature>
<keyword evidence="3" id="KW-1185">Reference proteome</keyword>
<keyword evidence="1" id="KW-0812">Transmembrane</keyword>
<organism evidence="2 3">
    <name type="scientific">Effusibacillus dendaii</name>
    <dbReference type="NCBI Taxonomy" id="2743772"/>
    <lineage>
        <taxon>Bacteria</taxon>
        <taxon>Bacillati</taxon>
        <taxon>Bacillota</taxon>
        <taxon>Bacilli</taxon>
        <taxon>Bacillales</taxon>
        <taxon>Alicyclobacillaceae</taxon>
        <taxon>Effusibacillus</taxon>
    </lineage>
</organism>
<dbReference type="EMBL" id="AP023366">
    <property type="protein sequence ID" value="BCJ86052.1"/>
    <property type="molecule type" value="Genomic_DNA"/>
</dbReference>
<feature type="transmembrane region" description="Helical" evidence="1">
    <location>
        <begin position="12"/>
        <end position="30"/>
    </location>
</feature>
<accession>A0A7I8D9L4</accession>
<gene>
    <name evidence="2" type="ORF">skT53_10370</name>
</gene>
<name>A0A7I8D9L4_9BACL</name>
<protein>
    <submittedName>
        <fullName evidence="2">Uncharacterized protein</fullName>
    </submittedName>
</protein>
<dbReference type="Proteomes" id="UP000593802">
    <property type="component" value="Chromosome"/>
</dbReference>
<dbReference type="AlphaFoldDB" id="A0A7I8D9L4"/>
<keyword evidence="1" id="KW-1133">Transmembrane helix</keyword>
<reference evidence="2 3" key="1">
    <citation type="submission" date="2020-08" db="EMBL/GenBank/DDBJ databases">
        <title>Complete Genome Sequence of Effusibacillus dendaii Strain skT53, Isolated from Farmland soil.</title>
        <authorList>
            <person name="Konishi T."/>
            <person name="Kawasaki H."/>
        </authorList>
    </citation>
    <scope>NUCLEOTIDE SEQUENCE [LARGE SCALE GENOMIC DNA]</scope>
    <source>
        <strain evidence="3">skT53</strain>
    </source>
</reference>
<sequence>MIDLMKHTVRSLGTILIWIGAIAIIANFLTKILFQFDTLSAYSPYFFASILVGIALLVVTRI</sequence>